<organism evidence="2 3">
    <name type="scientific">Mycolicibacterium frederiksbergense</name>
    <dbReference type="NCBI Taxonomy" id="117567"/>
    <lineage>
        <taxon>Bacteria</taxon>
        <taxon>Bacillati</taxon>
        <taxon>Actinomycetota</taxon>
        <taxon>Actinomycetes</taxon>
        <taxon>Mycobacteriales</taxon>
        <taxon>Mycobacteriaceae</taxon>
        <taxon>Mycolicibacterium</taxon>
    </lineage>
</organism>
<gene>
    <name evidence="2" type="ORF">EXE63_07120</name>
</gene>
<dbReference type="AlphaFoldDB" id="A0A6H0SC04"/>
<name>A0A6H0SC04_9MYCO</name>
<reference evidence="2 3" key="1">
    <citation type="submission" date="2019-04" db="EMBL/GenBank/DDBJ databases">
        <title>Draft, Whole-Genome Sequence of the Anthracene-degrading Mycobacterium frederiksbergense LB501T, Isolated from a Polycyclic Aromatic Hydrocarbon (PAH)-Contaminated Soil.</title>
        <authorList>
            <person name="Augelletti F."/>
        </authorList>
    </citation>
    <scope>NUCLEOTIDE SEQUENCE [LARGE SCALE GENOMIC DNA]</scope>
    <source>
        <strain evidence="2 3">LB 501T</strain>
    </source>
</reference>
<evidence type="ECO:0000256" key="1">
    <source>
        <dbReference type="SAM" id="Coils"/>
    </source>
</evidence>
<evidence type="ECO:0000313" key="3">
    <source>
        <dbReference type="Proteomes" id="UP000501849"/>
    </source>
</evidence>
<sequence>MDESSAVEELLAAHAEMESLTIALADARERRRAAARRLLELGRGFPWIAAQLGVTPQAVDGFVKYKDRNQRT</sequence>
<keyword evidence="1" id="KW-0175">Coiled coil</keyword>
<evidence type="ECO:0000313" key="2">
    <source>
        <dbReference type="EMBL" id="QIV85162.1"/>
    </source>
</evidence>
<keyword evidence="3" id="KW-1185">Reference proteome</keyword>
<dbReference type="EMBL" id="CP038799">
    <property type="protein sequence ID" value="QIV85162.1"/>
    <property type="molecule type" value="Genomic_DNA"/>
</dbReference>
<accession>A0A6H0SC04</accession>
<protein>
    <submittedName>
        <fullName evidence="2">LuxR family transcriptional regulator</fullName>
    </submittedName>
</protein>
<dbReference type="Proteomes" id="UP000501849">
    <property type="component" value="Chromosome"/>
</dbReference>
<feature type="coiled-coil region" evidence="1">
    <location>
        <begin position="10"/>
        <end position="37"/>
    </location>
</feature>
<dbReference type="KEGG" id="mfre:EXE63_07120"/>
<proteinExistence type="predicted"/>